<dbReference type="InterPro" id="IPR013534">
    <property type="entry name" value="Starch_synth_cat_dom"/>
</dbReference>
<protein>
    <recommendedName>
        <fullName evidence="2">alpha-1,3-glucan synthase</fullName>
        <ecNumber evidence="2">2.4.1.183</ecNumber>
    </recommendedName>
</protein>
<dbReference type="InterPro" id="IPR006047">
    <property type="entry name" value="GH13_cat_dom"/>
</dbReference>
<evidence type="ECO:0000259" key="10">
    <source>
        <dbReference type="SMART" id="SM00642"/>
    </source>
</evidence>
<dbReference type="CDD" id="cd03791">
    <property type="entry name" value="GT5_Glycogen_synthase_DULL1-like"/>
    <property type="match status" value="1"/>
</dbReference>
<feature type="compositionally biased region" description="Low complexity" evidence="7">
    <location>
        <begin position="1725"/>
        <end position="1738"/>
    </location>
</feature>
<dbReference type="Pfam" id="PF26122">
    <property type="entry name" value="CBM_Mok13"/>
    <property type="match status" value="1"/>
</dbReference>
<gene>
    <name evidence="11" type="ORF">BT63DRAFT_73505</name>
</gene>
<evidence type="ECO:0000256" key="1">
    <source>
        <dbReference type="ARBA" id="ARBA00006122"/>
    </source>
</evidence>
<feature type="domain" description="Glycosyl hydrolase family 13 catalytic" evidence="10">
    <location>
        <begin position="65"/>
        <end position="517"/>
    </location>
</feature>
<evidence type="ECO:0000256" key="6">
    <source>
        <dbReference type="ARBA" id="ARBA00048960"/>
    </source>
</evidence>
<feature type="transmembrane region" description="Helical" evidence="8">
    <location>
        <begin position="2246"/>
        <end position="2266"/>
    </location>
</feature>
<dbReference type="SUPFAM" id="SSF53756">
    <property type="entry name" value="UDP-Glycosyltransferase/glycogen phosphorylase"/>
    <property type="match status" value="1"/>
</dbReference>
<feature type="transmembrane region" description="Helical" evidence="8">
    <location>
        <begin position="1958"/>
        <end position="1975"/>
    </location>
</feature>
<feature type="region of interest" description="Disordered" evidence="7">
    <location>
        <begin position="1776"/>
        <end position="1801"/>
    </location>
</feature>
<dbReference type="FunFam" id="3.40.50.2000:FF:000052">
    <property type="entry name" value="Alpha-1,3-glucan synthase Ags2"/>
    <property type="match status" value="1"/>
</dbReference>
<evidence type="ECO:0000256" key="8">
    <source>
        <dbReference type="SAM" id="Phobius"/>
    </source>
</evidence>
<feature type="transmembrane region" description="Helical" evidence="8">
    <location>
        <begin position="2314"/>
        <end position="2333"/>
    </location>
</feature>
<feature type="transmembrane region" description="Helical" evidence="8">
    <location>
        <begin position="2049"/>
        <end position="2069"/>
    </location>
</feature>
<evidence type="ECO:0000256" key="2">
    <source>
        <dbReference type="ARBA" id="ARBA00012688"/>
    </source>
</evidence>
<dbReference type="EC" id="2.4.1.183" evidence="2"/>
<dbReference type="InterPro" id="IPR058656">
    <property type="entry name" value="Mok11-13/Ags1-like_GH"/>
</dbReference>
<evidence type="ECO:0000313" key="11">
    <source>
        <dbReference type="EMBL" id="KAF2665711.1"/>
    </source>
</evidence>
<evidence type="ECO:0000313" key="12">
    <source>
        <dbReference type="Proteomes" id="UP000799302"/>
    </source>
</evidence>
<evidence type="ECO:0000256" key="3">
    <source>
        <dbReference type="ARBA" id="ARBA00022676"/>
    </source>
</evidence>
<dbReference type="Pfam" id="PF08323">
    <property type="entry name" value="Glyco_transf_5"/>
    <property type="match status" value="1"/>
</dbReference>
<keyword evidence="8" id="KW-0812">Transmembrane</keyword>
<feature type="transmembrane region" description="Helical" evidence="8">
    <location>
        <begin position="2089"/>
        <end position="2112"/>
    </location>
</feature>
<keyword evidence="4" id="KW-0808">Transferase</keyword>
<dbReference type="GO" id="GO:0009277">
    <property type="term" value="C:fungal-type cell wall"/>
    <property type="evidence" value="ECO:0007669"/>
    <property type="project" value="TreeGrafter"/>
</dbReference>
<keyword evidence="8" id="KW-0472">Membrane</keyword>
<dbReference type="EMBL" id="MU004240">
    <property type="protein sequence ID" value="KAF2665711.1"/>
    <property type="molecule type" value="Genomic_DNA"/>
</dbReference>
<dbReference type="InterPro" id="IPR058657">
    <property type="entry name" value="Mok11-13/Ags1-like_Ig"/>
</dbReference>
<dbReference type="InterPro" id="IPR058659">
    <property type="entry name" value="Mok11-13/Ags1-like_CBM"/>
</dbReference>
<dbReference type="Pfam" id="PF00128">
    <property type="entry name" value="Alpha-amylase"/>
    <property type="match status" value="1"/>
</dbReference>
<evidence type="ECO:0000256" key="5">
    <source>
        <dbReference type="ARBA" id="ARBA00023316"/>
    </source>
</evidence>
<dbReference type="OrthoDB" id="512920at2759"/>
<keyword evidence="5" id="KW-0961">Cell wall biogenesis/degradation</keyword>
<feature type="region of interest" description="Disordered" evidence="7">
    <location>
        <begin position="1660"/>
        <end position="1694"/>
    </location>
</feature>
<sequence length="2344" mass="261930">MFLDRPLLWIILGSLQCLALRYDPLQVGFNLNENQSAVEPKDYWGQWDNHTYNPSPKNWRFPFYALTIDRFIDGDPTNNEANGTVFEHDWMSNQFRAGGDAAGLLSDLDYLEGMGIKAIYLTGSMMINTPWSPDGYGPLDHTLLDRHHGSIADWRAVIDEIHRRGMYVVLDHTMATMGNLLGYAGSFENSTVNYNFDEYDYIWKDSERRYNDFEPSNNRDPSCTYPRIYEQNGYLTPGNITSQFHGCRDSEFEMYGDIKSTGAYPSYINQFSRFAAVQDRLREWRPDVLEKINAMTCIQIATLDIDGFRVDKAVQATVDALAEFTSYQRQCAKRYGKNNFLVVGEVVADPRLAAVYIGRGKQPNQELSDASQAVLTTGTTDPNSFVRPFGSTALDGAAFHYDFYGSLTRFLGLDSPWGVLGVDWASLWNQMLQTNDFVNAMTGEFDPRHIFGTTNQDVFRWPALANGTQRQLLGFFVSVLEMPGAPMVFFGEEQEHYILENLASDYVFGRAPMVSSRAWQMHGCYGLGEEVYVDMPFNKSAFGCHDDSVSLDHRDPSHPVRNLLKRMFELRNKYPVLNDGFNLTSLSERVTNKYLKGSGKIPSTFGLWSVYRGRSAAVQDFSGTGHGNLPVWLVFHNEPESVSYNFDCNSSNNTAQDGSLVSAFTAGTRVKNLFYPYDEYTLEKSQFTHNFENATGANGCIPQISFKPWEFKAFVPSTDWEQASPVITNVSPRHDTRINSTVAYDKTETVTIQIGFSMEMDCDSVTKALILDSTTELGTKATLKLSSVACNTVGNPPSTHLVGEVPTVWTFKADIENVANGVHTYTVNNATSKATGTSTGSKDKFMFRIGQSDNPMVFPMSSNYTKGIAQIDSSTNAIFVTPRAAGADKFRYSTNWGSSFSSWQSYKGGKIQIQKQNWTGTKAQAWTDDHIMLEYWSSKTGSSNHIQHTDVGRDKSPPRRWPHAWVQGQWNQYGYDAGIPNQMSQNSKGLWTFNLFNEWPTTVLINVWGMNPDGRPDKSASYGDVDKDGVLDWLPPDTLAQNVLNITTTPQKGKFGYRLVVNDGTYQYSLIPHGSTYLQLAVMLLICIIPPLTAFVGARSFMAAFYKVKYNSFGAAEEGGLLCRIAAFPRKWFAFLHIASLSKKDKEAESEIEEIRTRGRDGRDGMSNALAASAGAPSRRTVLVATMEYEIAEWNIKIKIGGLGVMASLMTKHLAHQNLIWVVPCAGGIDYPVDESLIANIDVDVLGETYSVAVYEHISDNITYVLLDAPIFRKRTKSEPYPPRMDDLESGIYYSAWNQCIAEAIRRYNPDIYHINDYHGSVAPLYLLPSVIPCCLSLHNAEFQGMWPLRTSEQLDEISSLFNLSPQVIQKYVQFGNVFNLLHAASRYLWTHQAGYGAVGVSKKYSKRVLERYPIFWCLKEIGSLPNPDPSDTAPWERGAKLPEANVDREQEEQRAIYRAQTQEWAGLKVDSTAELFIFVGRWSQQKGVDLIADVFPAILHKNKNTQLICVGPVIDLYGKFAALKLQKLMEKYPDRVFSKPEFTSLPPYIFSGAEFALMPSRDEPFGLVAVEFGRKGALCIGSRVGGFGHMPGWWFTVESISPRHMRMQFKSAIFAALKSDGEERALMRARAVVQRFPVAQWIEDLEKLQTESIKANRQVFRRGKRNMTPSSPSSKLAFPRAASPGPESGLQTPPLREELEDFEPPKFLSRVGSFINLRGSTEVSPAPSRPGSSAAFSRNPSRPTSVRHKGGRPRASLEWADENRSHLQLQIPILPIHSRPGSSSSSIATNSPLAGSPAASPRLSLDVISQAYTDMSIQRNVAPTFSDSKEEYYHEFSEKLDKGNLEAPRGSICVEDYLVESEKEWFKKLHVASLQRNPASSTENLVGSRGKSNLRAEFNDVLGDRYEAPRGVQGLLQQKLGTWPLYCYILALGQLICASSLQITLLTGAIGEPAEKLYTLCAIYFASSLMWWIGYRRLPTVYVLSLPFLFFGLSFFLLGISIGAQSAVSKGWIFDTAAGLYTIGSAAGCLYFALNFGTEGGTPTSTWAFRACAITGTQQLLIAFMVYWSAGQTRSQATGEVTNSFVSAATLTGISIPLAIIMWIIGAVLFYGLPNYYHQTPGGIPSIYTALLRRPIVVWFWIMVILQGYWLSSSFARNWLFLWSSQNAPSWTIFILILIFFVVVWYGALMGLSYFSKEHSWIIPIIAIGLGAPRWAQTLWAISGISLHIPWAGVVGSVLVSRSVWLWLGVLASIQDVGFGMILLMTLTRVHIIFALVVAQMVGAMVTLLARATAPNKYGPGPVFINLASDSLLNGWFWFALICQIVVCFGYLKFFRKAQLVKP</sequence>
<dbReference type="GO" id="GO:0070600">
    <property type="term" value="P:fungal-type cell wall (1-&gt;3)-alpha-glucan biosynthetic process"/>
    <property type="evidence" value="ECO:0007669"/>
    <property type="project" value="TreeGrafter"/>
</dbReference>
<dbReference type="Gene3D" id="3.20.20.80">
    <property type="entry name" value="Glycosidases"/>
    <property type="match status" value="1"/>
</dbReference>
<keyword evidence="8" id="KW-1133">Transmembrane helix</keyword>
<comment type="similarity">
    <text evidence="1">Belongs to the glycosyltransferase group 1 family.</text>
</comment>
<dbReference type="InterPro" id="IPR017853">
    <property type="entry name" value="GH"/>
</dbReference>
<keyword evidence="9" id="KW-0732">Signal</keyword>
<dbReference type="Pfam" id="PF26114">
    <property type="entry name" value="Ig_2_Mok13"/>
    <property type="match status" value="1"/>
</dbReference>
<evidence type="ECO:0000256" key="9">
    <source>
        <dbReference type="SAM" id="SignalP"/>
    </source>
</evidence>
<comment type="catalytic activity">
    <reaction evidence="6">
        <text>[(1-&gt;3)-alpha-D-glucosyl](n) + UDP-alpha-D-glucose = [(1-&gt;3)-alpha-D-glucosyl](n+1) + UDP + H(+)</text>
        <dbReference type="Rhea" id="RHEA:19749"/>
        <dbReference type="Rhea" id="RHEA-COMP:11150"/>
        <dbReference type="Rhea" id="RHEA-COMP:11151"/>
        <dbReference type="ChEBI" id="CHEBI:15378"/>
        <dbReference type="ChEBI" id="CHEBI:28100"/>
        <dbReference type="ChEBI" id="CHEBI:58223"/>
        <dbReference type="ChEBI" id="CHEBI:58885"/>
        <dbReference type="EC" id="2.4.1.183"/>
    </reaction>
</comment>
<organism evidence="11 12">
    <name type="scientific">Microthyrium microscopicum</name>
    <dbReference type="NCBI Taxonomy" id="703497"/>
    <lineage>
        <taxon>Eukaryota</taxon>
        <taxon>Fungi</taxon>
        <taxon>Dikarya</taxon>
        <taxon>Ascomycota</taxon>
        <taxon>Pezizomycotina</taxon>
        <taxon>Dothideomycetes</taxon>
        <taxon>Dothideomycetes incertae sedis</taxon>
        <taxon>Microthyriales</taxon>
        <taxon>Microthyriaceae</taxon>
        <taxon>Microthyrium</taxon>
    </lineage>
</organism>
<dbReference type="PANTHER" id="PTHR47182">
    <property type="entry name" value="CELL WALL ALPHA-1,3-GLUCAN SYNTHASE AGS1-RELATED"/>
    <property type="match status" value="1"/>
</dbReference>
<feature type="transmembrane region" description="Helical" evidence="8">
    <location>
        <begin position="1982"/>
        <end position="2005"/>
    </location>
</feature>
<reference evidence="11" key="1">
    <citation type="journal article" date="2020" name="Stud. Mycol.">
        <title>101 Dothideomycetes genomes: a test case for predicting lifestyles and emergence of pathogens.</title>
        <authorList>
            <person name="Haridas S."/>
            <person name="Albert R."/>
            <person name="Binder M."/>
            <person name="Bloem J."/>
            <person name="Labutti K."/>
            <person name="Salamov A."/>
            <person name="Andreopoulos B."/>
            <person name="Baker S."/>
            <person name="Barry K."/>
            <person name="Bills G."/>
            <person name="Bluhm B."/>
            <person name="Cannon C."/>
            <person name="Castanera R."/>
            <person name="Culley D."/>
            <person name="Daum C."/>
            <person name="Ezra D."/>
            <person name="Gonzalez J."/>
            <person name="Henrissat B."/>
            <person name="Kuo A."/>
            <person name="Liang C."/>
            <person name="Lipzen A."/>
            <person name="Lutzoni F."/>
            <person name="Magnuson J."/>
            <person name="Mondo S."/>
            <person name="Nolan M."/>
            <person name="Ohm R."/>
            <person name="Pangilinan J."/>
            <person name="Park H.-J."/>
            <person name="Ramirez L."/>
            <person name="Alfaro M."/>
            <person name="Sun H."/>
            <person name="Tritt A."/>
            <person name="Yoshinaga Y."/>
            <person name="Zwiers L.-H."/>
            <person name="Turgeon B."/>
            <person name="Goodwin S."/>
            <person name="Spatafora J."/>
            <person name="Crous P."/>
            <person name="Grigoriev I."/>
        </authorList>
    </citation>
    <scope>NUCLEOTIDE SEQUENCE</scope>
    <source>
        <strain evidence="11">CBS 115976</strain>
    </source>
</reference>
<feature type="region of interest" description="Disordered" evidence="7">
    <location>
        <begin position="1720"/>
        <end position="1757"/>
    </location>
</feature>
<dbReference type="InterPro" id="IPR058658">
    <property type="entry name" value="Mok11-13/Ags1-like_Ig_2"/>
</dbReference>
<dbReference type="GO" id="GO:0047657">
    <property type="term" value="F:alpha-1,3-glucan synthase activity"/>
    <property type="evidence" value="ECO:0007669"/>
    <property type="project" value="UniProtKB-EC"/>
</dbReference>
<feature type="transmembrane region" description="Helical" evidence="8">
    <location>
        <begin position="2202"/>
        <end position="2226"/>
    </location>
</feature>
<dbReference type="Pfam" id="PF00534">
    <property type="entry name" value="Glycos_transf_1"/>
    <property type="match status" value="1"/>
</dbReference>
<evidence type="ECO:0000256" key="7">
    <source>
        <dbReference type="SAM" id="MobiDB-lite"/>
    </source>
</evidence>
<proteinExistence type="inferred from homology"/>
<evidence type="ECO:0000256" key="4">
    <source>
        <dbReference type="ARBA" id="ARBA00022679"/>
    </source>
</evidence>
<feature type="signal peptide" evidence="9">
    <location>
        <begin position="1"/>
        <end position="19"/>
    </location>
</feature>
<name>A0A6A6U282_9PEZI</name>
<dbReference type="Proteomes" id="UP000799302">
    <property type="component" value="Unassembled WGS sequence"/>
</dbReference>
<dbReference type="InterPro" id="IPR001296">
    <property type="entry name" value="Glyco_trans_1"/>
</dbReference>
<feature type="transmembrane region" description="Helical" evidence="8">
    <location>
        <begin position="2017"/>
        <end position="2037"/>
    </location>
</feature>
<feature type="chain" id="PRO_5025497911" description="alpha-1,3-glucan synthase" evidence="9">
    <location>
        <begin position="20"/>
        <end position="2344"/>
    </location>
</feature>
<dbReference type="Gene3D" id="3.40.50.2000">
    <property type="entry name" value="Glycogen Phosphorylase B"/>
    <property type="match status" value="2"/>
</dbReference>
<accession>A0A6A6U282</accession>
<dbReference type="PANTHER" id="PTHR47182:SF2">
    <property type="entry name" value="CELL WALL ALPHA-1,3-GLUCAN SYNTHASE AGS1"/>
    <property type="match status" value="1"/>
</dbReference>
<dbReference type="InterPro" id="IPR058655">
    <property type="entry name" value="Mok11-14/Ags1-like"/>
</dbReference>
<dbReference type="SMART" id="SM00642">
    <property type="entry name" value="Aamy"/>
    <property type="match status" value="1"/>
</dbReference>
<keyword evidence="3" id="KW-0328">Glycosyltransferase</keyword>
<feature type="transmembrane region" description="Helical" evidence="8">
    <location>
        <begin position="2273"/>
        <end position="2294"/>
    </location>
</feature>
<feature type="transmembrane region" description="Helical" evidence="8">
    <location>
        <begin position="2132"/>
        <end position="2152"/>
    </location>
</feature>
<dbReference type="Pfam" id="PF26111">
    <property type="entry name" value="Ig_Mok13"/>
    <property type="match status" value="1"/>
</dbReference>
<keyword evidence="12" id="KW-1185">Reference proteome</keyword>
<dbReference type="SUPFAM" id="SSF51445">
    <property type="entry name" value="(Trans)glycosidases"/>
    <property type="match status" value="1"/>
</dbReference>
<dbReference type="Pfam" id="PF26108">
    <property type="entry name" value="GH_Mok13"/>
    <property type="match status" value="1"/>
</dbReference>
<dbReference type="InterPro" id="IPR058654">
    <property type="entry name" value="Mok11-14/Ags1-like_TM"/>
</dbReference>
<feature type="transmembrane region" description="Helical" evidence="8">
    <location>
        <begin position="2172"/>
        <end position="2190"/>
    </location>
</feature>
<dbReference type="Pfam" id="PF26127">
    <property type="entry name" value="12TM_Mok13"/>
    <property type="match status" value="1"/>
</dbReference>